<reference evidence="2" key="1">
    <citation type="submission" date="2020-05" db="EMBL/GenBank/DDBJ databases">
        <title>Phylogenomic resolution of chytrid fungi.</title>
        <authorList>
            <person name="Stajich J.E."/>
            <person name="Amses K."/>
            <person name="Simmons R."/>
            <person name="Seto K."/>
            <person name="Myers J."/>
            <person name="Bonds A."/>
            <person name="Quandt C.A."/>
            <person name="Barry K."/>
            <person name="Liu P."/>
            <person name="Grigoriev I."/>
            <person name="Longcore J.E."/>
            <person name="James T.Y."/>
        </authorList>
    </citation>
    <scope>NUCLEOTIDE SEQUENCE</scope>
    <source>
        <strain evidence="2">JEL0513</strain>
    </source>
</reference>
<feature type="region of interest" description="Disordered" evidence="1">
    <location>
        <begin position="57"/>
        <end position="81"/>
    </location>
</feature>
<gene>
    <name evidence="2" type="ORF">HK100_004679</name>
</gene>
<proteinExistence type="predicted"/>
<accession>A0AAD5T6W7</accession>
<comment type="caution">
    <text evidence="2">The sequence shown here is derived from an EMBL/GenBank/DDBJ whole genome shotgun (WGS) entry which is preliminary data.</text>
</comment>
<dbReference type="EMBL" id="JADGJH010000227">
    <property type="protein sequence ID" value="KAJ3133063.1"/>
    <property type="molecule type" value="Genomic_DNA"/>
</dbReference>
<keyword evidence="3" id="KW-1185">Reference proteome</keyword>
<dbReference type="Proteomes" id="UP001211907">
    <property type="component" value="Unassembled WGS sequence"/>
</dbReference>
<dbReference type="AlphaFoldDB" id="A0AAD5T6W7"/>
<name>A0AAD5T6W7_9FUNG</name>
<evidence type="ECO:0000313" key="3">
    <source>
        <dbReference type="Proteomes" id="UP001211907"/>
    </source>
</evidence>
<protein>
    <submittedName>
        <fullName evidence="2">Uncharacterized protein</fullName>
    </submittedName>
</protein>
<sequence length="370" mass="40704">MEQTSGAINAGEMRSPLTQRLCVCEKTQILVGGGGGGCGTFTYSFLDKSLSFGGGGGRKTFDSEQGGEESGGNENQGDEKDFLTMKNDGELIDGLSSFFIVLGWTLGRSAVNEKEYRRGNEDCENSKNEFFFEGNSCCKQDDRQKKDSVMCPLCSGIFPRGKSIQNHAANCNGFDDNDEVLSTNNPSSPTAKNSTLCQTQQQLPSPLLRIITTISRKSPLANKLLHGKIFGGQYTRNRASATLHDTIFDNHDSHNDCNNDEFYLLDGCKEENMYNYDEEETKYDEIIDFVQNLHHQDESSAALASVEDDDNNDSILLSPPKGFVTLNEMKARGELYSLAPFFEQFSANPKAIKSSRKRHAPVTTAGGPSH</sequence>
<evidence type="ECO:0000313" key="2">
    <source>
        <dbReference type="EMBL" id="KAJ3133063.1"/>
    </source>
</evidence>
<organism evidence="2 3">
    <name type="scientific">Physocladia obscura</name>
    <dbReference type="NCBI Taxonomy" id="109957"/>
    <lineage>
        <taxon>Eukaryota</taxon>
        <taxon>Fungi</taxon>
        <taxon>Fungi incertae sedis</taxon>
        <taxon>Chytridiomycota</taxon>
        <taxon>Chytridiomycota incertae sedis</taxon>
        <taxon>Chytridiomycetes</taxon>
        <taxon>Chytridiales</taxon>
        <taxon>Chytriomycetaceae</taxon>
        <taxon>Physocladia</taxon>
    </lineage>
</organism>
<evidence type="ECO:0000256" key="1">
    <source>
        <dbReference type="SAM" id="MobiDB-lite"/>
    </source>
</evidence>